<keyword evidence="2" id="KW-0732">Signal</keyword>
<keyword evidence="1" id="KW-0472">Membrane</keyword>
<protein>
    <submittedName>
        <fullName evidence="3">Uncharacterized protein</fullName>
    </submittedName>
</protein>
<dbReference type="EMBL" id="JAVFHQ010000047">
    <property type="protein sequence ID" value="KAK4541900.1"/>
    <property type="molecule type" value="Genomic_DNA"/>
</dbReference>
<name>A0AAV9JBW4_9PEZI</name>
<feature type="signal peptide" evidence="2">
    <location>
        <begin position="1"/>
        <end position="20"/>
    </location>
</feature>
<evidence type="ECO:0000313" key="3">
    <source>
        <dbReference type="EMBL" id="KAK4541900.1"/>
    </source>
</evidence>
<sequence length="145" mass="14956">MKSSFLAVLALPALFLGAIAAPTADPKTTWGLEERGSDYSTTLTNTCAKSIQPPAAQMNSTSAQCATNGGLAVLQVSSVVVIVVEITNTMATLATSIPPTVGQVTAGLVAAVLRIVLTISFSINYAIKVFGTFGLRKTNRNPAEA</sequence>
<evidence type="ECO:0000256" key="1">
    <source>
        <dbReference type="SAM" id="Phobius"/>
    </source>
</evidence>
<gene>
    <name evidence="3" type="ORF">LTR36_007264</name>
</gene>
<keyword evidence="1" id="KW-0812">Transmembrane</keyword>
<evidence type="ECO:0000313" key="4">
    <source>
        <dbReference type="Proteomes" id="UP001324427"/>
    </source>
</evidence>
<proteinExistence type="predicted"/>
<organism evidence="3 4">
    <name type="scientific">Oleoguttula mirabilis</name>
    <dbReference type="NCBI Taxonomy" id="1507867"/>
    <lineage>
        <taxon>Eukaryota</taxon>
        <taxon>Fungi</taxon>
        <taxon>Dikarya</taxon>
        <taxon>Ascomycota</taxon>
        <taxon>Pezizomycotina</taxon>
        <taxon>Dothideomycetes</taxon>
        <taxon>Dothideomycetidae</taxon>
        <taxon>Mycosphaerellales</taxon>
        <taxon>Teratosphaeriaceae</taxon>
        <taxon>Oleoguttula</taxon>
    </lineage>
</organism>
<keyword evidence="1" id="KW-1133">Transmembrane helix</keyword>
<evidence type="ECO:0000256" key="2">
    <source>
        <dbReference type="SAM" id="SignalP"/>
    </source>
</evidence>
<keyword evidence="4" id="KW-1185">Reference proteome</keyword>
<dbReference type="AlphaFoldDB" id="A0AAV9JBW4"/>
<feature type="transmembrane region" description="Helical" evidence="1">
    <location>
        <begin position="106"/>
        <end position="127"/>
    </location>
</feature>
<feature type="chain" id="PRO_5043900255" evidence="2">
    <location>
        <begin position="21"/>
        <end position="145"/>
    </location>
</feature>
<comment type="caution">
    <text evidence="3">The sequence shown here is derived from an EMBL/GenBank/DDBJ whole genome shotgun (WGS) entry which is preliminary data.</text>
</comment>
<dbReference type="Proteomes" id="UP001324427">
    <property type="component" value="Unassembled WGS sequence"/>
</dbReference>
<reference evidence="3 4" key="1">
    <citation type="submission" date="2021-11" db="EMBL/GenBank/DDBJ databases">
        <title>Black yeast isolated from Biological Soil Crust.</title>
        <authorList>
            <person name="Kurbessoian T."/>
        </authorList>
    </citation>
    <scope>NUCLEOTIDE SEQUENCE [LARGE SCALE GENOMIC DNA]</scope>
    <source>
        <strain evidence="3 4">CCFEE 5522</strain>
    </source>
</reference>
<accession>A0AAV9JBW4</accession>